<gene>
    <name evidence="1" type="ORF">TRFO_39072</name>
</gene>
<dbReference type="VEuPathDB" id="TrichDB:TRFO_39072"/>
<keyword evidence="2" id="KW-1185">Reference proteome</keyword>
<protein>
    <submittedName>
        <fullName evidence="1">Uncharacterized protein</fullName>
    </submittedName>
</protein>
<dbReference type="EMBL" id="MLAK01001294">
    <property type="protein sequence ID" value="OHS94724.1"/>
    <property type="molecule type" value="Genomic_DNA"/>
</dbReference>
<dbReference type="Proteomes" id="UP000179807">
    <property type="component" value="Unassembled WGS sequence"/>
</dbReference>
<sequence>MQDFAAQGQLFLKASFGKCEFNRDSAKLLAMILDEFVNVGLTREMKRNKIKLLEWFGINKDILVPYIPLIKVQFIPYIEAKDRIKIDEKINKLREKKQQSVNKQEIIIKNKRNSKSKSIENS</sequence>
<proteinExistence type="predicted"/>
<dbReference type="GeneID" id="94847132"/>
<dbReference type="AlphaFoldDB" id="A0A1J4JBU2"/>
<name>A0A1J4JBU2_9EUKA</name>
<comment type="caution">
    <text evidence="1">The sequence shown here is derived from an EMBL/GenBank/DDBJ whole genome shotgun (WGS) entry which is preliminary data.</text>
</comment>
<evidence type="ECO:0000313" key="2">
    <source>
        <dbReference type="Proteomes" id="UP000179807"/>
    </source>
</evidence>
<dbReference type="RefSeq" id="XP_068347861.1">
    <property type="nucleotide sequence ID" value="XM_068512428.1"/>
</dbReference>
<evidence type="ECO:0000313" key="1">
    <source>
        <dbReference type="EMBL" id="OHS94724.1"/>
    </source>
</evidence>
<organism evidence="1 2">
    <name type="scientific">Tritrichomonas foetus</name>
    <dbReference type="NCBI Taxonomy" id="1144522"/>
    <lineage>
        <taxon>Eukaryota</taxon>
        <taxon>Metamonada</taxon>
        <taxon>Parabasalia</taxon>
        <taxon>Tritrichomonadida</taxon>
        <taxon>Tritrichomonadidae</taxon>
        <taxon>Tritrichomonas</taxon>
    </lineage>
</organism>
<accession>A0A1J4JBU2</accession>
<reference evidence="1" key="1">
    <citation type="submission" date="2016-10" db="EMBL/GenBank/DDBJ databases">
        <authorList>
            <person name="Benchimol M."/>
            <person name="Almeida L.G."/>
            <person name="Vasconcelos A.T."/>
            <person name="Perreira-Neves A."/>
            <person name="Rosa I.A."/>
            <person name="Tasca T."/>
            <person name="Bogo M.R."/>
            <person name="de Souza W."/>
        </authorList>
    </citation>
    <scope>NUCLEOTIDE SEQUENCE [LARGE SCALE GENOMIC DNA]</scope>
    <source>
        <strain evidence="1">K</strain>
    </source>
</reference>